<name>U1YI76_ANEAE</name>
<comment type="caution">
    <text evidence="1">The sequence shown here is derived from an EMBL/GenBank/DDBJ whole genome shotgun (WGS) entry which is preliminary data.</text>
</comment>
<gene>
    <name evidence="1" type="ORF">HMPREF0083_00115</name>
</gene>
<sequence>MPPATYMPTSIGSLVLFVLYKGVTYSQDKPASMEKTNVCQNDTSVMSFFLYKLSNKHLLCYCYIDNYRYNKYAAKNAVFILSASLQKHDTLTVILRAVPGMYKHFARASL</sequence>
<keyword evidence="2" id="KW-1185">Reference proteome</keyword>
<dbReference type="Proteomes" id="UP000016511">
    <property type="component" value="Unassembled WGS sequence"/>
</dbReference>
<dbReference type="STRING" id="649747.HMPREF0083_00115"/>
<evidence type="ECO:0000313" key="1">
    <source>
        <dbReference type="EMBL" id="ERI11787.1"/>
    </source>
</evidence>
<protein>
    <submittedName>
        <fullName evidence="1">Uncharacterized protein</fullName>
    </submittedName>
</protein>
<organism evidence="1 2">
    <name type="scientific">Aneurinibacillus aneurinilyticus ATCC 12856</name>
    <dbReference type="NCBI Taxonomy" id="649747"/>
    <lineage>
        <taxon>Bacteria</taxon>
        <taxon>Bacillati</taxon>
        <taxon>Bacillota</taxon>
        <taxon>Bacilli</taxon>
        <taxon>Bacillales</taxon>
        <taxon>Paenibacillaceae</taxon>
        <taxon>Aneurinibacillus group</taxon>
        <taxon>Aneurinibacillus</taxon>
    </lineage>
</organism>
<dbReference type="HOGENOM" id="CLU_2165712_0_0_9"/>
<proteinExistence type="predicted"/>
<dbReference type="AlphaFoldDB" id="U1YI76"/>
<evidence type="ECO:0000313" key="2">
    <source>
        <dbReference type="Proteomes" id="UP000016511"/>
    </source>
</evidence>
<accession>U1YI76</accession>
<dbReference type="EMBL" id="AWSJ01000010">
    <property type="protein sequence ID" value="ERI11787.1"/>
    <property type="molecule type" value="Genomic_DNA"/>
</dbReference>
<reference evidence="1 2" key="1">
    <citation type="submission" date="2013-08" db="EMBL/GenBank/DDBJ databases">
        <authorList>
            <person name="Weinstock G."/>
            <person name="Sodergren E."/>
            <person name="Wylie T."/>
            <person name="Fulton L."/>
            <person name="Fulton R."/>
            <person name="Fronick C."/>
            <person name="O'Laughlin M."/>
            <person name="Godfrey J."/>
            <person name="Miner T."/>
            <person name="Herter B."/>
            <person name="Appelbaum E."/>
            <person name="Cordes M."/>
            <person name="Lek S."/>
            <person name="Wollam A."/>
            <person name="Pepin K.H."/>
            <person name="Palsikar V.B."/>
            <person name="Mitreva M."/>
            <person name="Wilson R.K."/>
        </authorList>
    </citation>
    <scope>NUCLEOTIDE SEQUENCE [LARGE SCALE GENOMIC DNA]</scope>
    <source>
        <strain evidence="1 2">ATCC 12856</strain>
    </source>
</reference>